<proteinExistence type="predicted"/>
<dbReference type="PANTHER" id="PTHR45569">
    <property type="entry name" value="SENSOR PROTEIN KDPD"/>
    <property type="match status" value="1"/>
</dbReference>
<dbReference type="AlphaFoldDB" id="F9ZYE1"/>
<protein>
    <submittedName>
        <fullName evidence="2">Histidine kinase</fullName>
    </submittedName>
</protein>
<dbReference type="PANTHER" id="PTHR45569:SF1">
    <property type="entry name" value="SENSOR PROTEIN KDPD"/>
    <property type="match status" value="1"/>
</dbReference>
<dbReference type="HOGENOM" id="CLU_105049_0_0_6"/>
<dbReference type="InterPro" id="IPR003594">
    <property type="entry name" value="HATPase_dom"/>
</dbReference>
<dbReference type="GO" id="GO:0005886">
    <property type="term" value="C:plasma membrane"/>
    <property type="evidence" value="ECO:0007669"/>
    <property type="project" value="TreeGrafter"/>
</dbReference>
<sequence length="228" mass="25380">MSSDLKGQALFPVILGSTVHDIKNSLGTLMGLIQQIGLKQLDNQADDIRQLEFEANRINHSLMQLLVMYKIDSNKFSLIEDEYAALDLIHEAKAQQDRLSTLHNVEVRIECSDDLSCYCDYQHVGNALGTVLNNAQRYTKKRVVISAAEINGYVRFCIEDDGQGYPPHLLNANLSNPAELDWVSGNTGLGLYFVAAIAGFHKNREKSGFVEIDNCSRLGGARFSLYLP</sequence>
<feature type="domain" description="Histidine kinase" evidence="1">
    <location>
        <begin position="17"/>
        <end position="228"/>
    </location>
</feature>
<dbReference type="InterPro" id="IPR052023">
    <property type="entry name" value="Histidine_kinase_KdpD"/>
</dbReference>
<dbReference type="Pfam" id="PF02518">
    <property type="entry name" value="HATPase_c"/>
    <property type="match status" value="1"/>
</dbReference>
<reference evidence="2 3" key="1">
    <citation type="journal article" date="2011" name="J. Bacteriol.">
        <title>Complete Genome Sequence of the Aerobic Marine Methanotroph Methylomonas methanica MC09.</title>
        <authorList>
            <person name="Boden R."/>
            <person name="Cunliffe M."/>
            <person name="Scanlan J."/>
            <person name="Moussard H."/>
            <person name="Kits K.D."/>
            <person name="Klotz M.G."/>
            <person name="Jetten M.S."/>
            <person name="Vuilleumier S."/>
            <person name="Han J."/>
            <person name="Peters L."/>
            <person name="Mikhailova N."/>
            <person name="Teshima H."/>
            <person name="Tapia R."/>
            <person name="Kyrpides N."/>
            <person name="Ivanova N."/>
            <person name="Pagani I."/>
            <person name="Cheng J.F."/>
            <person name="Goodwin L."/>
            <person name="Han C."/>
            <person name="Hauser L."/>
            <person name="Land M.L."/>
            <person name="Lapidus A."/>
            <person name="Lucas S."/>
            <person name="Pitluck S."/>
            <person name="Woyke T."/>
            <person name="Stein L."/>
            <person name="Murrell J.C."/>
        </authorList>
    </citation>
    <scope>NUCLEOTIDE SEQUENCE [LARGE SCALE GENOMIC DNA]</scope>
    <source>
        <strain evidence="2 3">MC09</strain>
    </source>
</reference>
<evidence type="ECO:0000313" key="3">
    <source>
        <dbReference type="Proteomes" id="UP000008888"/>
    </source>
</evidence>
<dbReference type="RefSeq" id="WP_013819282.1">
    <property type="nucleotide sequence ID" value="NC_015572.1"/>
</dbReference>
<evidence type="ECO:0000313" key="2">
    <source>
        <dbReference type="EMBL" id="AEG01046.1"/>
    </source>
</evidence>
<reference evidence="3" key="3">
    <citation type="submission" date="2011-05" db="EMBL/GenBank/DDBJ databases">
        <title>Complete sequence of Methylomonas methanica MC09.</title>
        <authorList>
            <consortium name="US DOE Joint Genome Institute"/>
            <person name="Lucas S."/>
            <person name="Han J."/>
            <person name="Lapidus A."/>
            <person name="Cheng J.-F."/>
            <person name="Goodwin L."/>
            <person name="Pitluck S."/>
            <person name="Peters L."/>
            <person name="Mikhailova N."/>
            <person name="Teshima H."/>
            <person name="Han C."/>
            <person name="Tapia R."/>
            <person name="Land M."/>
            <person name="Hauser L."/>
            <person name="Kyrpides N."/>
            <person name="Ivanova N."/>
            <person name="Pagani I."/>
            <person name="Stein L."/>
            <person name="Woyke T."/>
        </authorList>
    </citation>
    <scope>NUCLEOTIDE SEQUENCE [LARGE SCALE GENOMIC DNA]</scope>
    <source>
        <strain evidence="3">MC09</strain>
    </source>
</reference>
<dbReference type="KEGG" id="mmt:Metme_2660"/>
<dbReference type="OrthoDB" id="9811306at2"/>
<keyword evidence="2" id="KW-0418">Kinase</keyword>
<dbReference type="InterPro" id="IPR005467">
    <property type="entry name" value="His_kinase_dom"/>
</dbReference>
<gene>
    <name evidence="2" type="ordered locus">Metme_2660</name>
</gene>
<dbReference type="PROSITE" id="PS50109">
    <property type="entry name" value="HIS_KIN"/>
    <property type="match status" value="1"/>
</dbReference>
<accession>F9ZYE1</accession>
<dbReference type="InterPro" id="IPR036890">
    <property type="entry name" value="HATPase_C_sf"/>
</dbReference>
<dbReference type="eggNOG" id="COG2205">
    <property type="taxonomic scope" value="Bacteria"/>
</dbReference>
<keyword evidence="2" id="KW-0808">Transferase</keyword>
<dbReference type="Gene3D" id="3.30.565.10">
    <property type="entry name" value="Histidine kinase-like ATPase, C-terminal domain"/>
    <property type="match status" value="1"/>
</dbReference>
<organism evidence="2 3">
    <name type="scientific">Methylomonas methanica (strain DSM 25384 / MC09)</name>
    <dbReference type="NCBI Taxonomy" id="857087"/>
    <lineage>
        <taxon>Bacteria</taxon>
        <taxon>Pseudomonadati</taxon>
        <taxon>Pseudomonadota</taxon>
        <taxon>Gammaproteobacteria</taxon>
        <taxon>Methylococcales</taxon>
        <taxon>Methylococcaceae</taxon>
        <taxon>Methylomonas</taxon>
    </lineage>
</organism>
<dbReference type="EMBL" id="CP002738">
    <property type="protein sequence ID" value="AEG01046.1"/>
    <property type="molecule type" value="Genomic_DNA"/>
</dbReference>
<dbReference type="Proteomes" id="UP000008888">
    <property type="component" value="Chromosome"/>
</dbReference>
<dbReference type="SUPFAM" id="SSF55874">
    <property type="entry name" value="ATPase domain of HSP90 chaperone/DNA topoisomerase II/histidine kinase"/>
    <property type="match status" value="1"/>
</dbReference>
<reference key="2">
    <citation type="submission" date="2011-05" db="EMBL/GenBank/DDBJ databases">
        <title>Complete genome sequence of the aerobic marine methanotroph Methylomonas methanica MC09.</title>
        <authorList>
            <person name="Boden R."/>
            <person name="Cunliffe M."/>
            <person name="Scanlan J."/>
            <person name="Moussard H."/>
            <person name="Kits K.D."/>
            <person name="Klotz M."/>
            <person name="Jetten M."/>
            <person name="Vuilleumier S."/>
            <person name="Han J."/>
            <person name="Peters L."/>
            <person name="Mikhailova N."/>
            <person name="Teshima H."/>
            <person name="Tapia R."/>
            <person name="Kyrpides N."/>
            <person name="Ivanova N."/>
            <person name="Pagani I."/>
            <person name="Cheng J.-F."/>
            <person name="Goodwin L."/>
            <person name="Han C."/>
            <person name="Hauser L."/>
            <person name="Land M."/>
            <person name="Lapidus A."/>
            <person name="Lucas S."/>
            <person name="Pitluck S."/>
            <person name="Woyke T."/>
            <person name="Stein L.Y."/>
            <person name="Murrell C."/>
        </authorList>
    </citation>
    <scope>NUCLEOTIDE SEQUENCE</scope>
    <source>
        <strain>MC09</strain>
    </source>
</reference>
<evidence type="ECO:0000259" key="1">
    <source>
        <dbReference type="PROSITE" id="PS50109"/>
    </source>
</evidence>
<keyword evidence="3" id="KW-1185">Reference proteome</keyword>
<name>F9ZYE1_METMM</name>
<dbReference type="STRING" id="857087.Metme_2660"/>
<dbReference type="GO" id="GO:0000155">
    <property type="term" value="F:phosphorelay sensor kinase activity"/>
    <property type="evidence" value="ECO:0007669"/>
    <property type="project" value="TreeGrafter"/>
</dbReference>